<dbReference type="GO" id="GO:0008998">
    <property type="term" value="F:ribonucleoside-triphosphate reductase (thioredoxin) activity"/>
    <property type="evidence" value="ECO:0007669"/>
    <property type="project" value="UniProtKB-EC"/>
</dbReference>
<organism evidence="1 2">
    <name type="scientific">Salmonella enterica I</name>
    <dbReference type="NCBI Taxonomy" id="59201"/>
    <lineage>
        <taxon>Bacteria</taxon>
        <taxon>Pseudomonadati</taxon>
        <taxon>Pseudomonadota</taxon>
        <taxon>Gammaproteobacteria</taxon>
        <taxon>Enterobacterales</taxon>
        <taxon>Enterobacteriaceae</taxon>
        <taxon>Salmonella</taxon>
    </lineage>
</organism>
<accession>A0A447MZ41</accession>
<dbReference type="SUPFAM" id="SSF51998">
    <property type="entry name" value="PFL-like glycyl radical enzymes"/>
    <property type="match status" value="1"/>
</dbReference>
<dbReference type="EMBL" id="LR134140">
    <property type="protein sequence ID" value="VDZ96324.1"/>
    <property type="molecule type" value="Genomic_DNA"/>
</dbReference>
<dbReference type="InterPro" id="IPR012833">
    <property type="entry name" value="NrdD"/>
</dbReference>
<dbReference type="Gene3D" id="3.20.70.20">
    <property type="match status" value="1"/>
</dbReference>
<proteinExistence type="predicted"/>
<sequence length="170" mass="19123">MFPKLVFAIRDGLNHKFGDPNYDIKQLALECASKRMYPDILNYDQVVKVTGSFKTPMGCRSFLGVWENENGEQIHDGRNNLGVISLNLPRIALEAKGDETAFWKLLDERLALARKALMTRIARLEGVKARVAPILYMEGACGVRLKADDNVSEIFKNGSCVHLSGLHWYP</sequence>
<dbReference type="GO" id="GO:0006260">
    <property type="term" value="P:DNA replication"/>
    <property type="evidence" value="ECO:0007669"/>
    <property type="project" value="InterPro"/>
</dbReference>
<keyword evidence="1" id="KW-0560">Oxidoreductase</keyword>
<dbReference type="GO" id="GO:0009265">
    <property type="term" value="P:2'-deoxyribonucleotide biosynthetic process"/>
    <property type="evidence" value="ECO:0007669"/>
    <property type="project" value="TreeGrafter"/>
</dbReference>
<reference evidence="1 2" key="1">
    <citation type="submission" date="2018-12" db="EMBL/GenBank/DDBJ databases">
        <authorList>
            <consortium name="Pathogen Informatics"/>
        </authorList>
    </citation>
    <scope>NUCLEOTIDE SEQUENCE [LARGE SCALE GENOMIC DNA]</scope>
    <source>
        <strain evidence="1 2">NCTC129</strain>
    </source>
</reference>
<dbReference type="Proteomes" id="UP000282086">
    <property type="component" value="Chromosome"/>
</dbReference>
<dbReference type="GO" id="GO:0004748">
    <property type="term" value="F:ribonucleoside-diphosphate reductase activity, thioredoxin disulfide as acceptor"/>
    <property type="evidence" value="ECO:0007669"/>
    <property type="project" value="TreeGrafter"/>
</dbReference>
<dbReference type="AlphaFoldDB" id="A0A447MZ41"/>
<evidence type="ECO:0000313" key="1">
    <source>
        <dbReference type="EMBL" id="VDZ96324.1"/>
    </source>
</evidence>
<name>A0A447MZ41_SALET</name>
<evidence type="ECO:0000313" key="2">
    <source>
        <dbReference type="Proteomes" id="UP000282086"/>
    </source>
</evidence>
<dbReference type="PANTHER" id="PTHR21075">
    <property type="entry name" value="ANAEROBIC RIBONUCLEOSIDE-TRIPHOSPHATE REDUCTASE"/>
    <property type="match status" value="1"/>
</dbReference>
<dbReference type="EC" id="1.17.4.2" evidence="1"/>
<dbReference type="PANTHER" id="PTHR21075:SF0">
    <property type="entry name" value="ANAEROBIC RIBONUCLEOSIDE-TRIPHOSPHATE REDUCTASE"/>
    <property type="match status" value="1"/>
</dbReference>
<protein>
    <submittedName>
        <fullName evidence="1">Anaerobic ribonucleoside-triphosphate reductase</fullName>
        <ecNumber evidence="1">1.17.4.2</ecNumber>
    </submittedName>
</protein>
<dbReference type="GO" id="GO:0031250">
    <property type="term" value="C:anaerobic ribonucleoside-triphosphate reductase complex"/>
    <property type="evidence" value="ECO:0007669"/>
    <property type="project" value="TreeGrafter"/>
</dbReference>
<gene>
    <name evidence="1" type="primary">nrdD_4</name>
    <name evidence="1" type="ORF">NCTC129_02479</name>
</gene>
<dbReference type="Pfam" id="PF13597">
    <property type="entry name" value="NRDD"/>
    <property type="match status" value="1"/>
</dbReference>